<comment type="caution">
    <text evidence="2">The sequence shown here is derived from an EMBL/GenBank/DDBJ whole genome shotgun (WGS) entry which is preliminary data.</text>
</comment>
<dbReference type="Pfam" id="PF05144">
    <property type="entry name" value="Phage_CRI"/>
    <property type="match status" value="1"/>
</dbReference>
<protein>
    <recommendedName>
        <fullName evidence="1">Replication-associated protein G2P N-terminal domain-containing protein</fullName>
    </recommendedName>
</protein>
<evidence type="ECO:0000313" key="3">
    <source>
        <dbReference type="Proteomes" id="UP001250538"/>
    </source>
</evidence>
<sequence>MFDTVRLKVRPVAIDSGTLNQLTGKAVTFLSKETGALNTSYTIYDEQIPYMKYIESSQTLHIQVSIPKFLYGDNVTILEEEDIPLFFDRLQERIQQLFYIHIPHSEWTVSRCDVCWNFQVGKNVGDYVRLLSKQQLAYKNTTMYNQDQTVKYWNKSSGIMFYDKHKQVTKAKESSDIIERAKGILRLEVNPSDSDMKKYAPTRKAIELIAKPFFNYMTDKVLGQIEYPAEASNIGLSWLMENKENISKIETMLGFQMLQHMFDESTLRQIYKPSTYAIRKSTAKKMTIPKGNCLSPLAINS</sequence>
<dbReference type="EMBL" id="JAVYAA010000001">
    <property type="protein sequence ID" value="MDT8975088.1"/>
    <property type="molecule type" value="Genomic_DNA"/>
</dbReference>
<evidence type="ECO:0000259" key="1">
    <source>
        <dbReference type="Pfam" id="PF05144"/>
    </source>
</evidence>
<evidence type="ECO:0000313" key="2">
    <source>
        <dbReference type="EMBL" id="MDT8975088.1"/>
    </source>
</evidence>
<proteinExistence type="predicted"/>
<reference evidence="3" key="1">
    <citation type="submission" date="2023-09" db="EMBL/GenBank/DDBJ databases">
        <title>Paenibacillus sp. chi10 Genome sequencing and assembly.</title>
        <authorList>
            <person name="Kim I."/>
        </authorList>
    </citation>
    <scope>NUCLEOTIDE SEQUENCE [LARGE SCALE GENOMIC DNA]</scope>
    <source>
        <strain evidence="3">chi10</strain>
    </source>
</reference>
<feature type="domain" description="Replication-associated protein G2P N-terminal" evidence="1">
    <location>
        <begin position="1"/>
        <end position="188"/>
    </location>
</feature>
<accession>A0AAJ2N0B9</accession>
<dbReference type="InterPro" id="IPR022686">
    <property type="entry name" value="G2P_N"/>
</dbReference>
<organism evidence="2 3">
    <name type="scientific">Paenibacillus suaedae</name>
    <dbReference type="NCBI Taxonomy" id="3077233"/>
    <lineage>
        <taxon>Bacteria</taxon>
        <taxon>Bacillati</taxon>
        <taxon>Bacillota</taxon>
        <taxon>Bacilli</taxon>
        <taxon>Bacillales</taxon>
        <taxon>Paenibacillaceae</taxon>
        <taxon>Paenibacillus</taxon>
    </lineage>
</organism>
<dbReference type="RefSeq" id="WP_315742960.1">
    <property type="nucleotide sequence ID" value="NZ_JAVYAA010000001.1"/>
</dbReference>
<keyword evidence="3" id="KW-1185">Reference proteome</keyword>
<name>A0AAJ2N0B9_9BACL</name>
<dbReference type="Proteomes" id="UP001250538">
    <property type="component" value="Unassembled WGS sequence"/>
</dbReference>
<gene>
    <name evidence="2" type="ORF">RQP50_02385</name>
</gene>
<dbReference type="AlphaFoldDB" id="A0AAJ2N0B9"/>